<evidence type="ECO:0000256" key="1">
    <source>
        <dbReference type="SAM" id="MobiDB-lite"/>
    </source>
</evidence>
<proteinExistence type="predicted"/>
<organism evidence="2 3">
    <name type="scientific">Dreissena polymorpha</name>
    <name type="common">Zebra mussel</name>
    <name type="synonym">Mytilus polymorpha</name>
    <dbReference type="NCBI Taxonomy" id="45954"/>
    <lineage>
        <taxon>Eukaryota</taxon>
        <taxon>Metazoa</taxon>
        <taxon>Spiralia</taxon>
        <taxon>Lophotrochozoa</taxon>
        <taxon>Mollusca</taxon>
        <taxon>Bivalvia</taxon>
        <taxon>Autobranchia</taxon>
        <taxon>Heteroconchia</taxon>
        <taxon>Euheterodonta</taxon>
        <taxon>Imparidentia</taxon>
        <taxon>Neoheterodontei</taxon>
        <taxon>Myida</taxon>
        <taxon>Dreissenoidea</taxon>
        <taxon>Dreissenidae</taxon>
        <taxon>Dreissena</taxon>
    </lineage>
</organism>
<accession>A0A9D4R748</accession>
<keyword evidence="3" id="KW-1185">Reference proteome</keyword>
<sequence length="202" mass="22979">MLSIRVLWYTIECPTVERVSSQSIDILYYYYHFNNTKSIPRMSVLLISVGRIVRRGLYHHFTKILPLDVNHDPGDNESDDNADGDSDKKSYVRGRERGLCTTTNQQLPTITSTTNQPLPSNSLFDQRHQAISEQRKIARESHLSQAARKVKRSRVELKAGETGDNVAIPIPVVDRGRGDPRNILGVIVGWDKNDMYRIAVVF</sequence>
<feature type="region of interest" description="Disordered" evidence="1">
    <location>
        <begin position="69"/>
        <end position="95"/>
    </location>
</feature>
<feature type="compositionally biased region" description="Acidic residues" evidence="1">
    <location>
        <begin position="75"/>
        <end position="84"/>
    </location>
</feature>
<comment type="caution">
    <text evidence="2">The sequence shown here is derived from an EMBL/GenBank/DDBJ whole genome shotgun (WGS) entry which is preliminary data.</text>
</comment>
<gene>
    <name evidence="2" type="ORF">DPMN_100081</name>
</gene>
<feature type="compositionally biased region" description="Basic and acidic residues" evidence="1">
    <location>
        <begin position="85"/>
        <end position="95"/>
    </location>
</feature>
<dbReference type="EMBL" id="JAIWYP010000003">
    <property type="protein sequence ID" value="KAH3857474.1"/>
    <property type="molecule type" value="Genomic_DNA"/>
</dbReference>
<name>A0A9D4R748_DREPO</name>
<evidence type="ECO:0000313" key="2">
    <source>
        <dbReference type="EMBL" id="KAH3857474.1"/>
    </source>
</evidence>
<dbReference type="AlphaFoldDB" id="A0A9D4R748"/>
<reference evidence="2" key="1">
    <citation type="journal article" date="2019" name="bioRxiv">
        <title>The Genome of the Zebra Mussel, Dreissena polymorpha: A Resource for Invasive Species Research.</title>
        <authorList>
            <person name="McCartney M.A."/>
            <person name="Auch B."/>
            <person name="Kono T."/>
            <person name="Mallez S."/>
            <person name="Zhang Y."/>
            <person name="Obille A."/>
            <person name="Becker A."/>
            <person name="Abrahante J.E."/>
            <person name="Garbe J."/>
            <person name="Badalamenti J.P."/>
            <person name="Herman A."/>
            <person name="Mangelson H."/>
            <person name="Liachko I."/>
            <person name="Sullivan S."/>
            <person name="Sone E.D."/>
            <person name="Koren S."/>
            <person name="Silverstein K.A.T."/>
            <person name="Beckman K.B."/>
            <person name="Gohl D.M."/>
        </authorList>
    </citation>
    <scope>NUCLEOTIDE SEQUENCE</scope>
    <source>
        <strain evidence="2">Duluth1</strain>
        <tissue evidence="2">Whole animal</tissue>
    </source>
</reference>
<evidence type="ECO:0000313" key="3">
    <source>
        <dbReference type="Proteomes" id="UP000828390"/>
    </source>
</evidence>
<protein>
    <submittedName>
        <fullName evidence="2">Uncharacterized protein</fullName>
    </submittedName>
</protein>
<dbReference type="Proteomes" id="UP000828390">
    <property type="component" value="Unassembled WGS sequence"/>
</dbReference>
<reference evidence="2" key="2">
    <citation type="submission" date="2020-11" db="EMBL/GenBank/DDBJ databases">
        <authorList>
            <person name="McCartney M.A."/>
            <person name="Auch B."/>
            <person name="Kono T."/>
            <person name="Mallez S."/>
            <person name="Becker A."/>
            <person name="Gohl D.M."/>
            <person name="Silverstein K.A.T."/>
            <person name="Koren S."/>
            <person name="Bechman K.B."/>
            <person name="Herman A."/>
            <person name="Abrahante J.E."/>
            <person name="Garbe J."/>
        </authorList>
    </citation>
    <scope>NUCLEOTIDE SEQUENCE</scope>
    <source>
        <strain evidence="2">Duluth1</strain>
        <tissue evidence="2">Whole animal</tissue>
    </source>
</reference>